<keyword evidence="1" id="KW-0472">Membrane</keyword>
<name>A0ABR4R119_9BORD</name>
<dbReference type="InterPro" id="IPR005565">
    <property type="entry name" value="Hemolysn_activator_HlyB_C"/>
</dbReference>
<dbReference type="InterPro" id="IPR013686">
    <property type="entry name" value="Polypept-transport_assoc_ShlB"/>
</dbReference>
<keyword evidence="3" id="KW-0998">Cell outer membrane</keyword>
<keyword evidence="8" id="KW-1185">Reference proteome</keyword>
<proteinExistence type="predicted"/>
<comment type="caution">
    <text evidence="7">The sequence shown here is derived from an EMBL/GenBank/DDBJ whole genome shotgun (WGS) entry which is preliminary data.</text>
</comment>
<evidence type="ECO:0000313" key="7">
    <source>
        <dbReference type="EMBL" id="KCB23964.1"/>
    </source>
</evidence>
<keyword evidence="1" id="KW-1134">Transmembrane beta strand</keyword>
<evidence type="ECO:0000259" key="5">
    <source>
        <dbReference type="Pfam" id="PF03865"/>
    </source>
</evidence>
<feature type="domain" description="Polypeptide-transport-associated ShlB-type" evidence="6">
    <location>
        <begin position="39"/>
        <end position="111"/>
    </location>
</feature>
<sequence>MDALPQIERPPAAAPPTPVAPTPEQQAVAARLAQHIVPRHFDVSGVKTIPFEEVSAFLTPLAGKDITVAQLVAEVDKITVLYRERGYPLSFALVQNQDFANGLVVVTVVEGYIENVRIDGDIGNARQRLESLAQPLLQEKPLKQATLERVLNLMRTVPGVSFTPALELPKRANGATELSLEATRKKFTGNGGIADMGTGMQPIVNVGANSLTPLGEQVRLTASIPLNTDDVKYFAGEVRVPVGNDGWSVKVDGYHYQARPQDDAVQYLGFDRKVTTDRIGVGVSYPILLNNRRSLTGTLGMYATNSQDRYDQRHTDNWLREDSRVRAATAELRYLDVLPERSTDATVSVSKGFDSMGARAKVTSNYGYEATPPTDLDFTRWNLSVRQAFTLPAQFGLVLSGAGQYSSDILPTSEQVSFGSWRYGMGYPQGEISGDKGLGLSAEINRRFNIGYQYLRALQPYVMVDYARSWYNNPALKPVNPKHLSSVALGFRITDDKYYLFDFNIAKPVGAATVNDRDRDVRFNANYSLFYDAF</sequence>
<protein>
    <submittedName>
        <fullName evidence="7">POTRA domain protein, ShlB-type</fullName>
    </submittedName>
</protein>
<keyword evidence="2" id="KW-0812">Transmembrane</keyword>
<evidence type="ECO:0000259" key="6">
    <source>
        <dbReference type="Pfam" id="PF08479"/>
    </source>
</evidence>
<feature type="compositionally biased region" description="Pro residues" evidence="4">
    <location>
        <begin position="12"/>
        <end position="21"/>
    </location>
</feature>
<feature type="region of interest" description="Disordered" evidence="4">
    <location>
        <begin position="1"/>
        <end position="21"/>
    </location>
</feature>
<dbReference type="PANTHER" id="PTHR34597">
    <property type="entry name" value="SLR1661 PROTEIN"/>
    <property type="match status" value="1"/>
</dbReference>
<evidence type="ECO:0000256" key="4">
    <source>
        <dbReference type="SAM" id="MobiDB-lite"/>
    </source>
</evidence>
<feature type="domain" description="Haemolysin activator HlyB C-terminal" evidence="5">
    <location>
        <begin position="231"/>
        <end position="492"/>
    </location>
</feature>
<dbReference type="InterPro" id="IPR051544">
    <property type="entry name" value="TPS_OM_transporter"/>
</dbReference>
<accession>A0ABR4R119</accession>
<evidence type="ECO:0000256" key="1">
    <source>
        <dbReference type="ARBA" id="ARBA00022452"/>
    </source>
</evidence>
<dbReference type="Pfam" id="PF03865">
    <property type="entry name" value="ShlB"/>
    <property type="match status" value="1"/>
</dbReference>
<evidence type="ECO:0000256" key="2">
    <source>
        <dbReference type="ARBA" id="ARBA00022692"/>
    </source>
</evidence>
<gene>
    <name evidence="7" type="ORF">L544_3767</name>
</gene>
<dbReference type="Gene3D" id="3.10.20.310">
    <property type="entry name" value="membrane protein fhac"/>
    <property type="match status" value="1"/>
</dbReference>
<evidence type="ECO:0000313" key="8">
    <source>
        <dbReference type="Proteomes" id="UP000025748"/>
    </source>
</evidence>
<dbReference type="Gene3D" id="2.40.160.50">
    <property type="entry name" value="membrane protein fhac: a member of the omp85/tpsb transporter family"/>
    <property type="match status" value="1"/>
</dbReference>
<dbReference type="PANTHER" id="PTHR34597:SF6">
    <property type="entry name" value="BLR6126 PROTEIN"/>
    <property type="match status" value="1"/>
</dbReference>
<reference evidence="7 8" key="1">
    <citation type="submission" date="2014-03" db="EMBL/GenBank/DDBJ databases">
        <title>Genome sequence of Bordetella hinzii.</title>
        <authorList>
            <person name="Register K."/>
            <person name="Harvill E."/>
            <person name="Goodfield L.L."/>
            <person name="Ivanov Y.V."/>
            <person name="Meyer J.A."/>
            <person name="Muse S.J."/>
            <person name="Jacobs N."/>
            <person name="Bendor L."/>
            <person name="Smallridge W.E."/>
            <person name="Brinkac L.M."/>
            <person name="Sanka R."/>
            <person name="Kim M."/>
            <person name="Losada L."/>
        </authorList>
    </citation>
    <scope>NUCLEOTIDE SEQUENCE [LARGE SCALE GENOMIC DNA]</scope>
    <source>
        <strain evidence="7 8">OH87 BAL007II</strain>
    </source>
</reference>
<organism evidence="7 8">
    <name type="scientific">Bordetella hinzii OH87 BAL007II</name>
    <dbReference type="NCBI Taxonomy" id="1331262"/>
    <lineage>
        <taxon>Bacteria</taxon>
        <taxon>Pseudomonadati</taxon>
        <taxon>Pseudomonadota</taxon>
        <taxon>Betaproteobacteria</taxon>
        <taxon>Burkholderiales</taxon>
        <taxon>Alcaligenaceae</taxon>
        <taxon>Bordetella</taxon>
    </lineage>
</organism>
<evidence type="ECO:0000256" key="3">
    <source>
        <dbReference type="ARBA" id="ARBA00023237"/>
    </source>
</evidence>
<dbReference type="EMBL" id="JHEM01000017">
    <property type="protein sequence ID" value="KCB23964.1"/>
    <property type="molecule type" value="Genomic_DNA"/>
</dbReference>
<dbReference type="Pfam" id="PF08479">
    <property type="entry name" value="POTRA_2"/>
    <property type="match status" value="1"/>
</dbReference>
<dbReference type="Proteomes" id="UP000025748">
    <property type="component" value="Unassembled WGS sequence"/>
</dbReference>